<dbReference type="EMBL" id="JEME01000030">
    <property type="protein sequence ID" value="KYG11400.1"/>
    <property type="molecule type" value="Genomic_DNA"/>
</dbReference>
<evidence type="ECO:0000313" key="2">
    <source>
        <dbReference type="EMBL" id="KYG11400.1"/>
    </source>
</evidence>
<accession>A0A150U3A1</accession>
<reference evidence="2 3" key="1">
    <citation type="submission" date="2014-02" db="EMBL/GenBank/DDBJ databases">
        <title>The small core and large imbalanced accessory genome model reveals a collaborative survival strategy of Sorangium cellulosum strains in nature.</title>
        <authorList>
            <person name="Han K."/>
            <person name="Peng R."/>
            <person name="Blom J."/>
            <person name="Li Y.-Z."/>
        </authorList>
    </citation>
    <scope>NUCLEOTIDE SEQUENCE [LARGE SCALE GENOMIC DNA]</scope>
    <source>
        <strain evidence="2 3">So0007-03</strain>
    </source>
</reference>
<comment type="caution">
    <text evidence="2">The sequence shown here is derived from an EMBL/GenBank/DDBJ whole genome shotgun (WGS) entry which is preliminary data.</text>
</comment>
<feature type="transmembrane region" description="Helical" evidence="1">
    <location>
        <begin position="14"/>
        <end position="34"/>
    </location>
</feature>
<organism evidence="2 3">
    <name type="scientific">Sorangium cellulosum</name>
    <name type="common">Polyangium cellulosum</name>
    <dbReference type="NCBI Taxonomy" id="56"/>
    <lineage>
        <taxon>Bacteria</taxon>
        <taxon>Pseudomonadati</taxon>
        <taxon>Myxococcota</taxon>
        <taxon>Polyangia</taxon>
        <taxon>Polyangiales</taxon>
        <taxon>Polyangiaceae</taxon>
        <taxon>Sorangium</taxon>
    </lineage>
</organism>
<sequence>MPPVPDGFSPLESWLLGILGTGVAGLIALLTWVVKSFLPKVLETAEQRTQVLIDAFKQIPEAIDRFEKGLAGVEARLTAKIDERKYADLREEIERMQGDEPTPSRGLRGR</sequence>
<keyword evidence="1" id="KW-0812">Transmembrane</keyword>
<evidence type="ECO:0000256" key="1">
    <source>
        <dbReference type="SAM" id="Phobius"/>
    </source>
</evidence>
<name>A0A150U3A1_SORCE</name>
<gene>
    <name evidence="2" type="ORF">BE21_57460</name>
</gene>
<proteinExistence type="predicted"/>
<keyword evidence="1" id="KW-1133">Transmembrane helix</keyword>
<dbReference type="AlphaFoldDB" id="A0A150U3A1"/>
<protein>
    <submittedName>
        <fullName evidence="2">Uncharacterized protein</fullName>
    </submittedName>
</protein>
<dbReference type="Proteomes" id="UP000075502">
    <property type="component" value="Unassembled WGS sequence"/>
</dbReference>
<evidence type="ECO:0000313" key="3">
    <source>
        <dbReference type="Proteomes" id="UP000075502"/>
    </source>
</evidence>
<keyword evidence="1" id="KW-0472">Membrane</keyword>